<reference evidence="1 2" key="1">
    <citation type="submission" date="2012-04" db="EMBL/GenBank/DDBJ databases">
        <title>The Genome Sequence of Bartonella koehlerae C-29.</title>
        <authorList>
            <consortium name="The Broad Institute Genome Sequencing Platform"/>
            <consortium name="The Broad Institute Genome Sequencing Center for Infectious Disease"/>
            <person name="Feldgarden M."/>
            <person name="Kirby J."/>
            <person name="Kosoy M."/>
            <person name="Birtles R."/>
            <person name="Probert W.S."/>
            <person name="Chiaraviglio L."/>
            <person name="Walker B."/>
            <person name="Young S.K."/>
            <person name="Zeng Q."/>
            <person name="Gargeya S."/>
            <person name="Fitzgerald M."/>
            <person name="Haas B."/>
            <person name="Abouelleil A."/>
            <person name="Alvarado L."/>
            <person name="Arachchi H.M."/>
            <person name="Berlin A.M."/>
            <person name="Chapman S.B."/>
            <person name="Goldberg J."/>
            <person name="Griggs A."/>
            <person name="Gujja S."/>
            <person name="Hansen M."/>
            <person name="Howarth C."/>
            <person name="Imamovic A."/>
            <person name="Larimer J."/>
            <person name="McCowen C."/>
            <person name="Montmayeur A."/>
            <person name="Murphy C."/>
            <person name="Neiman D."/>
            <person name="Pearson M."/>
            <person name="Priest M."/>
            <person name="Roberts A."/>
            <person name="Saif S."/>
            <person name="Shea T."/>
            <person name="Sisk P."/>
            <person name="Sykes S."/>
            <person name="Wortman J."/>
            <person name="Nusbaum C."/>
            <person name="Birren B."/>
        </authorList>
    </citation>
    <scope>NUCLEOTIDE SEQUENCE [LARGE SCALE GENOMIC DNA]</scope>
    <source>
        <strain evidence="1 2">C-29</strain>
    </source>
</reference>
<proteinExistence type="predicted"/>
<sequence>MELVSQNNAHDQEFKARNQEIEKLTQEIEHFYGAFKRKKSIKSKEINKDGRGKY</sequence>
<dbReference type="EMBL" id="AHPL01000007">
    <property type="protein sequence ID" value="KEC55298.1"/>
    <property type="molecule type" value="Genomic_DNA"/>
</dbReference>
<evidence type="ECO:0000313" key="2">
    <source>
        <dbReference type="Proteomes" id="UP000027015"/>
    </source>
</evidence>
<keyword evidence="2" id="KW-1185">Reference proteome</keyword>
<dbReference type="AlphaFoldDB" id="A0A067WEP8"/>
<gene>
    <name evidence="1" type="ORF">O9A_00578</name>
</gene>
<comment type="caution">
    <text evidence="1">The sequence shown here is derived from an EMBL/GenBank/DDBJ whole genome shotgun (WGS) entry which is preliminary data.</text>
</comment>
<accession>A0A067WEP8</accession>
<name>A0A067WEP8_9HYPH</name>
<protein>
    <submittedName>
        <fullName evidence="1">Uncharacterized protein</fullName>
    </submittedName>
</protein>
<dbReference type="HOGENOM" id="CLU_3040771_0_0_5"/>
<dbReference type="PATRIC" id="fig|1134510.3.peg.675"/>
<dbReference type="Proteomes" id="UP000027015">
    <property type="component" value="Unassembled WGS sequence"/>
</dbReference>
<evidence type="ECO:0000313" key="1">
    <source>
        <dbReference type="EMBL" id="KEC55298.1"/>
    </source>
</evidence>
<organism evidence="1 2">
    <name type="scientific">Bartonella koehlerae C-29</name>
    <dbReference type="NCBI Taxonomy" id="1134510"/>
    <lineage>
        <taxon>Bacteria</taxon>
        <taxon>Pseudomonadati</taxon>
        <taxon>Pseudomonadota</taxon>
        <taxon>Alphaproteobacteria</taxon>
        <taxon>Hyphomicrobiales</taxon>
        <taxon>Bartonellaceae</taxon>
        <taxon>Bartonella</taxon>
    </lineage>
</organism>